<feature type="compositionally biased region" description="Basic and acidic residues" evidence="1">
    <location>
        <begin position="44"/>
        <end position="55"/>
    </location>
</feature>
<protein>
    <submittedName>
        <fullName evidence="2">Uncharacterized protein</fullName>
    </submittedName>
</protein>
<proteinExistence type="predicted"/>
<reference evidence="2" key="1">
    <citation type="submission" date="2019-08" db="EMBL/GenBank/DDBJ databases">
        <authorList>
            <person name="Kucharzyk K."/>
            <person name="Murdoch R.W."/>
            <person name="Higgins S."/>
            <person name="Loffler F."/>
        </authorList>
    </citation>
    <scope>NUCLEOTIDE SEQUENCE</scope>
</reference>
<dbReference type="EMBL" id="VSSQ01121260">
    <property type="protein sequence ID" value="MPN53772.1"/>
    <property type="molecule type" value="Genomic_DNA"/>
</dbReference>
<accession>A0A645ISH2</accession>
<comment type="caution">
    <text evidence="2">The sequence shown here is derived from an EMBL/GenBank/DDBJ whole genome shotgun (WGS) entry which is preliminary data.</text>
</comment>
<name>A0A645ISH2_9ZZZZ</name>
<dbReference type="AlphaFoldDB" id="A0A645ISH2"/>
<gene>
    <name evidence="2" type="ORF">SDC9_201438</name>
</gene>
<organism evidence="2">
    <name type="scientific">bioreactor metagenome</name>
    <dbReference type="NCBI Taxonomy" id="1076179"/>
    <lineage>
        <taxon>unclassified sequences</taxon>
        <taxon>metagenomes</taxon>
        <taxon>ecological metagenomes</taxon>
    </lineage>
</organism>
<feature type="region of interest" description="Disordered" evidence="1">
    <location>
        <begin position="36"/>
        <end position="76"/>
    </location>
</feature>
<evidence type="ECO:0000256" key="1">
    <source>
        <dbReference type="SAM" id="MobiDB-lite"/>
    </source>
</evidence>
<sequence length="140" mass="14522">MTDAPVWRIEKGSFPSYQISIAGAASFPRGRSLVQATSSLGGNRRPDRSLCRRSGDPAPSDRGSARTGLHSTAGSAGGRILHANSVAGTFHAFWSGDRHHRLSPGVAPKTVAAPAFAGHKSSAGILCAFVGRHAPSHSRA</sequence>
<evidence type="ECO:0000313" key="2">
    <source>
        <dbReference type="EMBL" id="MPN53772.1"/>
    </source>
</evidence>